<keyword evidence="3 4" id="KW-0067">ATP-binding</keyword>
<evidence type="ECO:0000313" key="8">
    <source>
        <dbReference type="Proteomes" id="UP000320235"/>
    </source>
</evidence>
<dbReference type="InterPro" id="IPR037171">
    <property type="entry name" value="NagB/RpiA_transferase-like"/>
</dbReference>
<dbReference type="Proteomes" id="UP000320235">
    <property type="component" value="Unassembled WGS sequence"/>
</dbReference>
<comment type="cofactor">
    <cofactor evidence="5">
        <name>Mg(2+)</name>
        <dbReference type="ChEBI" id="CHEBI:18420"/>
    </cofactor>
</comment>
<keyword evidence="5" id="KW-0460">Magnesium</keyword>
<evidence type="ECO:0000256" key="1">
    <source>
        <dbReference type="ARBA" id="ARBA00010638"/>
    </source>
</evidence>
<keyword evidence="5" id="KW-0479">Metal-binding</keyword>
<dbReference type="PANTHER" id="PTHR23407:SF1">
    <property type="entry name" value="5-FORMYLTETRAHYDROFOLATE CYCLO-LIGASE"/>
    <property type="match status" value="1"/>
</dbReference>
<feature type="coiled-coil region" evidence="6">
    <location>
        <begin position="21"/>
        <end position="52"/>
    </location>
</feature>
<organism evidence="7 8">
    <name type="scientific">Microbacterium kyungheense</name>
    <dbReference type="NCBI Taxonomy" id="1263636"/>
    <lineage>
        <taxon>Bacteria</taxon>
        <taxon>Bacillati</taxon>
        <taxon>Actinomycetota</taxon>
        <taxon>Actinomycetes</taxon>
        <taxon>Micrococcales</taxon>
        <taxon>Microbacteriaceae</taxon>
        <taxon>Microbacterium</taxon>
    </lineage>
</organism>
<dbReference type="InterPro" id="IPR024185">
    <property type="entry name" value="FTHF_cligase-like_sf"/>
</dbReference>
<dbReference type="PIRSF" id="PIRSF006806">
    <property type="entry name" value="FTHF_cligase"/>
    <property type="match status" value="1"/>
</dbReference>
<evidence type="ECO:0000256" key="2">
    <source>
        <dbReference type="ARBA" id="ARBA00022741"/>
    </source>
</evidence>
<dbReference type="SUPFAM" id="SSF100950">
    <property type="entry name" value="NagB/RpiA/CoA transferase-like"/>
    <property type="match status" value="1"/>
</dbReference>
<dbReference type="EMBL" id="VFPE01000002">
    <property type="protein sequence ID" value="TQM27575.1"/>
    <property type="molecule type" value="Genomic_DNA"/>
</dbReference>
<evidence type="ECO:0000313" key="7">
    <source>
        <dbReference type="EMBL" id="TQM27575.1"/>
    </source>
</evidence>
<dbReference type="Gene3D" id="3.40.50.10420">
    <property type="entry name" value="NagB/RpiA/CoA transferase-like"/>
    <property type="match status" value="1"/>
</dbReference>
<evidence type="ECO:0000256" key="6">
    <source>
        <dbReference type="SAM" id="Coils"/>
    </source>
</evidence>
<dbReference type="GO" id="GO:0035999">
    <property type="term" value="P:tetrahydrofolate interconversion"/>
    <property type="evidence" value="ECO:0007669"/>
    <property type="project" value="TreeGrafter"/>
</dbReference>
<comment type="similarity">
    <text evidence="1 5">Belongs to the 5-formyltetrahydrofolate cyclo-ligase family.</text>
</comment>
<dbReference type="AlphaFoldDB" id="A0A543F166"/>
<feature type="binding site" evidence="4">
    <location>
        <begin position="161"/>
        <end position="169"/>
    </location>
    <ligand>
        <name>ATP</name>
        <dbReference type="ChEBI" id="CHEBI:30616"/>
    </ligand>
</feature>
<feature type="binding site" evidence="4">
    <location>
        <begin position="32"/>
        <end position="36"/>
    </location>
    <ligand>
        <name>ATP</name>
        <dbReference type="ChEBI" id="CHEBI:30616"/>
    </ligand>
</feature>
<protein>
    <recommendedName>
        <fullName evidence="5">5-formyltetrahydrofolate cyclo-ligase</fullName>
        <ecNumber evidence="5">6.3.3.2</ecNumber>
    </recommendedName>
</protein>
<comment type="catalytic activity">
    <reaction evidence="5">
        <text>(6S)-5-formyl-5,6,7,8-tetrahydrofolate + ATP = (6R)-5,10-methenyltetrahydrofolate + ADP + phosphate</text>
        <dbReference type="Rhea" id="RHEA:10488"/>
        <dbReference type="ChEBI" id="CHEBI:30616"/>
        <dbReference type="ChEBI" id="CHEBI:43474"/>
        <dbReference type="ChEBI" id="CHEBI:57455"/>
        <dbReference type="ChEBI" id="CHEBI:57457"/>
        <dbReference type="ChEBI" id="CHEBI:456216"/>
        <dbReference type="EC" id="6.3.3.2"/>
    </reaction>
</comment>
<dbReference type="EC" id="6.3.3.2" evidence="5"/>
<dbReference type="GO" id="GO:0009396">
    <property type="term" value="P:folic acid-containing compound biosynthetic process"/>
    <property type="evidence" value="ECO:0007669"/>
    <property type="project" value="TreeGrafter"/>
</dbReference>
<dbReference type="GO" id="GO:0046872">
    <property type="term" value="F:metal ion binding"/>
    <property type="evidence" value="ECO:0007669"/>
    <property type="project" value="UniProtKB-KW"/>
</dbReference>
<accession>A0A543F166</accession>
<proteinExistence type="inferred from homology"/>
<dbReference type="Pfam" id="PF01812">
    <property type="entry name" value="5-FTHF_cyc-lig"/>
    <property type="match status" value="1"/>
</dbReference>
<keyword evidence="6" id="KW-0175">Coiled coil</keyword>
<keyword evidence="2 4" id="KW-0547">Nucleotide-binding</keyword>
<comment type="caution">
    <text evidence="7">The sequence shown here is derived from an EMBL/GenBank/DDBJ whole genome shotgun (WGS) entry which is preliminary data.</text>
</comment>
<evidence type="ECO:0000256" key="3">
    <source>
        <dbReference type="ARBA" id="ARBA00022840"/>
    </source>
</evidence>
<dbReference type="GO" id="GO:0005524">
    <property type="term" value="F:ATP binding"/>
    <property type="evidence" value="ECO:0007669"/>
    <property type="project" value="UniProtKB-KW"/>
</dbReference>
<dbReference type="GO" id="GO:0030272">
    <property type="term" value="F:5-formyltetrahydrofolate cyclo-ligase activity"/>
    <property type="evidence" value="ECO:0007669"/>
    <property type="project" value="UniProtKB-EC"/>
</dbReference>
<keyword evidence="7" id="KW-0436">Ligase</keyword>
<dbReference type="InterPro" id="IPR002698">
    <property type="entry name" value="FTHF_cligase"/>
</dbReference>
<feature type="binding site" evidence="4">
    <location>
        <position position="78"/>
    </location>
    <ligand>
        <name>substrate</name>
    </ligand>
</feature>
<feature type="binding site" evidence="4">
    <location>
        <position position="83"/>
    </location>
    <ligand>
        <name>substrate</name>
    </ligand>
</feature>
<name>A0A543F166_9MICO</name>
<dbReference type="PANTHER" id="PTHR23407">
    <property type="entry name" value="ATPASE INHIBITOR/5-FORMYLTETRAHYDROFOLATE CYCLO-LIGASE"/>
    <property type="match status" value="1"/>
</dbReference>
<reference evidence="7 8" key="1">
    <citation type="submission" date="2019-06" db="EMBL/GenBank/DDBJ databases">
        <title>Sequencing the genomes of 1000 actinobacteria strains.</title>
        <authorList>
            <person name="Klenk H.-P."/>
        </authorList>
    </citation>
    <scope>NUCLEOTIDE SEQUENCE [LARGE SCALE GENOMIC DNA]</scope>
    <source>
        <strain evidence="7 8">DSM 105492</strain>
    </source>
</reference>
<evidence type="ECO:0000256" key="5">
    <source>
        <dbReference type="RuleBase" id="RU361279"/>
    </source>
</evidence>
<keyword evidence="8" id="KW-1185">Reference proteome</keyword>
<dbReference type="NCBIfam" id="TIGR02727">
    <property type="entry name" value="MTHFS_bact"/>
    <property type="match status" value="1"/>
</dbReference>
<gene>
    <name evidence="7" type="ORF">FB391_1599</name>
</gene>
<evidence type="ECO:0000256" key="4">
    <source>
        <dbReference type="PIRSR" id="PIRSR006806-1"/>
    </source>
</evidence>
<sequence length="221" mass="23765">MPPGCSPREVAGAVYNSPRRIEGMSDAIADAKRALRAELRERRQMLSDAARENAEDGIRAQLDALIDEHGARSISCFLSTMAEPGTRSFVAEAAARGIRVLLPVTRTDGLLDWAVATPDGDIAEGLFGLPEPVGELLGPIALNDVDLLVVPAAAVDRTGMRLGWGRGFYDKTLGSMERCPPVYAVVYDSELVDEVPSDVHDQRVTGVVTPTQTITLAPTRR</sequence>